<sequence length="183" mass="19422">MRTLPLGRAIICPQEDGVRALEDGGGDLMGRMLTISGTMCKLSPHYDLPCEHILHIIQAQKFVHKLRGKGIILPSHKYLLKILINRGYKVLIQTAVEFTHNLFDIGPLQEAALKLDGRSGSALDGSSRAAAHQLGRQSPWTGGGSTATGSAAAPSRGGDNLRQVTLAVARLDGDCSTRGDCGG</sequence>
<feature type="compositionally biased region" description="Low complexity" evidence="1">
    <location>
        <begin position="147"/>
        <end position="158"/>
    </location>
</feature>
<accession>A0A484KP64</accession>
<dbReference type="AlphaFoldDB" id="A0A484KP64"/>
<evidence type="ECO:0000313" key="2">
    <source>
        <dbReference type="EMBL" id="VFQ63866.1"/>
    </source>
</evidence>
<dbReference type="EMBL" id="OOIL02000336">
    <property type="protein sequence ID" value="VFQ63866.1"/>
    <property type="molecule type" value="Genomic_DNA"/>
</dbReference>
<name>A0A484KP64_9ASTE</name>
<evidence type="ECO:0000256" key="1">
    <source>
        <dbReference type="SAM" id="MobiDB-lite"/>
    </source>
</evidence>
<reference evidence="2 3" key="1">
    <citation type="submission" date="2018-04" db="EMBL/GenBank/DDBJ databases">
        <authorList>
            <person name="Vogel A."/>
        </authorList>
    </citation>
    <scope>NUCLEOTIDE SEQUENCE [LARGE SCALE GENOMIC DNA]</scope>
</reference>
<evidence type="ECO:0000313" key="3">
    <source>
        <dbReference type="Proteomes" id="UP000595140"/>
    </source>
</evidence>
<proteinExistence type="predicted"/>
<dbReference type="Proteomes" id="UP000595140">
    <property type="component" value="Unassembled WGS sequence"/>
</dbReference>
<protein>
    <submittedName>
        <fullName evidence="2">Uncharacterized protein</fullName>
    </submittedName>
</protein>
<organism evidence="2 3">
    <name type="scientific">Cuscuta campestris</name>
    <dbReference type="NCBI Taxonomy" id="132261"/>
    <lineage>
        <taxon>Eukaryota</taxon>
        <taxon>Viridiplantae</taxon>
        <taxon>Streptophyta</taxon>
        <taxon>Embryophyta</taxon>
        <taxon>Tracheophyta</taxon>
        <taxon>Spermatophyta</taxon>
        <taxon>Magnoliopsida</taxon>
        <taxon>eudicotyledons</taxon>
        <taxon>Gunneridae</taxon>
        <taxon>Pentapetalae</taxon>
        <taxon>asterids</taxon>
        <taxon>lamiids</taxon>
        <taxon>Solanales</taxon>
        <taxon>Convolvulaceae</taxon>
        <taxon>Cuscuteae</taxon>
        <taxon>Cuscuta</taxon>
        <taxon>Cuscuta subgen. Grammica</taxon>
        <taxon>Cuscuta sect. Cleistogrammica</taxon>
    </lineage>
</organism>
<gene>
    <name evidence="2" type="ORF">CCAM_LOCUS5642</name>
</gene>
<keyword evidence="3" id="KW-1185">Reference proteome</keyword>
<feature type="region of interest" description="Disordered" evidence="1">
    <location>
        <begin position="133"/>
        <end position="158"/>
    </location>
</feature>